<dbReference type="InterPro" id="IPR053153">
    <property type="entry name" value="APC_K+_Transporter"/>
</dbReference>
<evidence type="ECO:0000256" key="1">
    <source>
        <dbReference type="ARBA" id="ARBA00004141"/>
    </source>
</evidence>
<dbReference type="PANTHER" id="PTHR47704">
    <property type="entry name" value="POTASSIUM TRANSPORTER KIMA"/>
    <property type="match status" value="1"/>
</dbReference>
<dbReference type="Pfam" id="PF13520">
    <property type="entry name" value="AA_permease_2"/>
    <property type="match status" value="1"/>
</dbReference>
<dbReference type="PATRIC" id="fig|281456.6.peg.486"/>
<dbReference type="GO" id="GO:0022857">
    <property type="term" value="F:transmembrane transporter activity"/>
    <property type="evidence" value="ECO:0007669"/>
    <property type="project" value="InterPro"/>
</dbReference>
<feature type="transmembrane region" description="Helical" evidence="5">
    <location>
        <begin position="412"/>
        <end position="430"/>
    </location>
</feature>
<feature type="transmembrane region" description="Helical" evidence="5">
    <location>
        <begin position="376"/>
        <end position="392"/>
    </location>
</feature>
<dbReference type="Gene3D" id="1.20.1740.10">
    <property type="entry name" value="Amino acid/polyamine transporter I"/>
    <property type="match status" value="1"/>
</dbReference>
<dbReference type="GO" id="GO:0016020">
    <property type="term" value="C:membrane"/>
    <property type="evidence" value="ECO:0007669"/>
    <property type="project" value="UniProtKB-SubCell"/>
</dbReference>
<feature type="transmembrane region" description="Helical" evidence="5">
    <location>
        <begin position="436"/>
        <end position="453"/>
    </location>
</feature>
<evidence type="ECO:0000256" key="3">
    <source>
        <dbReference type="ARBA" id="ARBA00022989"/>
    </source>
</evidence>
<gene>
    <name evidence="6" type="ORF">Tfer_0458</name>
</gene>
<comment type="subcellular location">
    <subcellularLocation>
        <location evidence="1">Membrane</location>
        <topology evidence="1">Multi-pass membrane protein</topology>
    </subcellularLocation>
</comment>
<feature type="transmembrane region" description="Helical" evidence="5">
    <location>
        <begin position="204"/>
        <end position="223"/>
    </location>
</feature>
<dbReference type="EMBL" id="LGTE01000002">
    <property type="protein sequence ID" value="KNZ70779.1"/>
    <property type="molecule type" value="Genomic_DNA"/>
</dbReference>
<dbReference type="AlphaFoldDB" id="A0A0L6W6P2"/>
<keyword evidence="7" id="KW-1185">Reference proteome</keyword>
<feature type="transmembrane region" description="Helical" evidence="5">
    <location>
        <begin position="256"/>
        <end position="275"/>
    </location>
</feature>
<dbReference type="RefSeq" id="WP_052216691.1">
    <property type="nucleotide sequence ID" value="NZ_LGTE01000002.1"/>
</dbReference>
<keyword evidence="3 5" id="KW-1133">Transmembrane helix</keyword>
<keyword evidence="2 5" id="KW-0812">Transmembrane</keyword>
<dbReference type="Proteomes" id="UP000037175">
    <property type="component" value="Unassembled WGS sequence"/>
</dbReference>
<name>A0A0L6W6P2_9FIRM</name>
<feature type="transmembrane region" description="Helical" evidence="5">
    <location>
        <begin position="106"/>
        <end position="139"/>
    </location>
</feature>
<feature type="transmembrane region" description="Helical" evidence="5">
    <location>
        <begin position="145"/>
        <end position="162"/>
    </location>
</feature>
<dbReference type="PANTHER" id="PTHR47704:SF1">
    <property type="entry name" value="POTASSIUM TRANSPORTER KIMA"/>
    <property type="match status" value="1"/>
</dbReference>
<evidence type="ECO:0000256" key="4">
    <source>
        <dbReference type="ARBA" id="ARBA00023136"/>
    </source>
</evidence>
<evidence type="ECO:0000313" key="6">
    <source>
        <dbReference type="EMBL" id="KNZ70779.1"/>
    </source>
</evidence>
<organism evidence="6 7">
    <name type="scientific">Thermincola ferriacetica</name>
    <dbReference type="NCBI Taxonomy" id="281456"/>
    <lineage>
        <taxon>Bacteria</taxon>
        <taxon>Bacillati</taxon>
        <taxon>Bacillota</taxon>
        <taxon>Clostridia</taxon>
        <taxon>Eubacteriales</taxon>
        <taxon>Thermincolaceae</taxon>
        <taxon>Thermincola</taxon>
    </lineage>
</organism>
<feature type="transmembrane region" description="Helical" evidence="5">
    <location>
        <begin position="350"/>
        <end position="370"/>
    </location>
</feature>
<evidence type="ECO:0000256" key="2">
    <source>
        <dbReference type="ARBA" id="ARBA00022692"/>
    </source>
</evidence>
<comment type="caution">
    <text evidence="6">The sequence shown here is derived from an EMBL/GenBank/DDBJ whole genome shotgun (WGS) entry which is preliminary data.</text>
</comment>
<evidence type="ECO:0000313" key="7">
    <source>
        <dbReference type="Proteomes" id="UP000037175"/>
    </source>
</evidence>
<dbReference type="InterPro" id="IPR002293">
    <property type="entry name" value="AA/rel_permease1"/>
</dbReference>
<evidence type="ECO:0000256" key="5">
    <source>
        <dbReference type="SAM" id="Phobius"/>
    </source>
</evidence>
<reference evidence="7" key="1">
    <citation type="submission" date="2015-07" db="EMBL/GenBank/DDBJ databases">
        <title>Complete Genome of Thermincola ferriacetica strain Z-0001T.</title>
        <authorList>
            <person name="Lusk B."/>
            <person name="Badalamenti J.P."/>
            <person name="Parameswaran P."/>
            <person name="Bond D.R."/>
            <person name="Torres C.I."/>
        </authorList>
    </citation>
    <scope>NUCLEOTIDE SEQUENCE [LARGE SCALE GENOMIC DNA]</scope>
    <source>
        <strain evidence="7">Z-0001</strain>
    </source>
</reference>
<sequence>MLKLLRQIVIGKPLESARITHERFSVLKGLAILSSDALSSVAYAGEEILHVLVPVIGLASFHFIAPISAAIVILLFIVAFSYMQIIDAFPKSSGGAYIVSKEHLGIYPGLVAGAALLFDYILTVAVSVSAGVAAFISAYTPLDKYRVLLCLLVVLTLVLLNLRGITESATIFSYPTYSFIFGMFVLIVYGLYKLFAGHLPASHLAAATAQVNLSSLALVWLVLRAFSSGCAALTGVEAVSNAVPNFKVPENRNAKIVLTLLAFLLFFMFSGLTILTQQLGVTPTENMTVISQVAKIIFGKGILFYLFQAATFLILALAANTAFAGFPMLASLMARDGFLPRYLALRGDRLVFSNGIVLLGFLAALLLIIFDGITTRLIPLYAVGVFTSFTLAQTAMVKRWLAHQTGKWRTKLAVNGIGAIVTGMVTLVIATTKFTHGAWVVFIIIVAMVYLFSKTNKHYADVKKQLDFDNYRVPTGLKHKIIIPAASLTNVVANTIDYARKLSDDIKVVHISIDKEFTDKFRKKWEAWNPGIELVIIDSPYRSVLEPLMNYIREADRNKKPGEVVTVLIPEFVTCRWWHRFLHNQTGLMLQNLLVFQTDVVVTTVPFHLKECEF</sequence>
<proteinExistence type="predicted"/>
<feature type="transmembrane region" description="Helical" evidence="5">
    <location>
        <begin position="63"/>
        <end position="85"/>
    </location>
</feature>
<protein>
    <recommendedName>
        <fullName evidence="8">Amino acid permease</fullName>
    </recommendedName>
</protein>
<feature type="transmembrane region" description="Helical" evidence="5">
    <location>
        <begin position="174"/>
        <end position="192"/>
    </location>
</feature>
<feature type="transmembrane region" description="Helical" evidence="5">
    <location>
        <begin position="302"/>
        <end position="329"/>
    </location>
</feature>
<evidence type="ECO:0008006" key="8">
    <source>
        <dbReference type="Google" id="ProtNLM"/>
    </source>
</evidence>
<keyword evidence="4 5" id="KW-0472">Membrane</keyword>
<accession>A0A0L6W6P2</accession>